<dbReference type="EMBL" id="CAACVG010014686">
    <property type="protein sequence ID" value="VEN63512.1"/>
    <property type="molecule type" value="Genomic_DNA"/>
</dbReference>
<sequence length="188" mass="20863">MSSLCVSLIFLAHWYIHLFTQSLLVLIIRAGTRFFLTEMYSLPLSKFSLRILHFHCSGFLCRIRDSFFLDRSTFWSFSCTTTSLISASACTVSSTAVLPSWCNGESPSDCSTSMLVSSFGFESWNTSPLLFRSTLISRSVRSSKACRSSCVFPICSDRDVLEEIESLVSTDTGGGGGMLIIFPRILIP</sequence>
<gene>
    <name evidence="2" type="ORF">CALMAC_LOCUS20320</name>
</gene>
<dbReference type="AlphaFoldDB" id="A0A653DTZ3"/>
<evidence type="ECO:0000313" key="3">
    <source>
        <dbReference type="Proteomes" id="UP000410492"/>
    </source>
</evidence>
<accession>A0A653DTZ3</accession>
<keyword evidence="1" id="KW-1133">Transmembrane helix</keyword>
<keyword evidence="1" id="KW-0812">Transmembrane</keyword>
<keyword evidence="3" id="KW-1185">Reference proteome</keyword>
<keyword evidence="1" id="KW-0472">Membrane</keyword>
<organism evidence="2 3">
    <name type="scientific">Callosobruchus maculatus</name>
    <name type="common">Southern cowpea weevil</name>
    <name type="synonym">Pulse bruchid</name>
    <dbReference type="NCBI Taxonomy" id="64391"/>
    <lineage>
        <taxon>Eukaryota</taxon>
        <taxon>Metazoa</taxon>
        <taxon>Ecdysozoa</taxon>
        <taxon>Arthropoda</taxon>
        <taxon>Hexapoda</taxon>
        <taxon>Insecta</taxon>
        <taxon>Pterygota</taxon>
        <taxon>Neoptera</taxon>
        <taxon>Endopterygota</taxon>
        <taxon>Coleoptera</taxon>
        <taxon>Polyphaga</taxon>
        <taxon>Cucujiformia</taxon>
        <taxon>Chrysomeloidea</taxon>
        <taxon>Chrysomelidae</taxon>
        <taxon>Bruchinae</taxon>
        <taxon>Bruchini</taxon>
        <taxon>Callosobruchus</taxon>
    </lineage>
</organism>
<evidence type="ECO:0000313" key="2">
    <source>
        <dbReference type="EMBL" id="VEN63512.1"/>
    </source>
</evidence>
<evidence type="ECO:0000256" key="1">
    <source>
        <dbReference type="SAM" id="Phobius"/>
    </source>
</evidence>
<reference evidence="2 3" key="1">
    <citation type="submission" date="2019-01" db="EMBL/GenBank/DDBJ databases">
        <authorList>
            <person name="Sayadi A."/>
        </authorList>
    </citation>
    <scope>NUCLEOTIDE SEQUENCE [LARGE SCALE GENOMIC DNA]</scope>
</reference>
<proteinExistence type="predicted"/>
<protein>
    <submittedName>
        <fullName evidence="2">Uncharacterized protein</fullName>
    </submittedName>
</protein>
<dbReference type="Proteomes" id="UP000410492">
    <property type="component" value="Unassembled WGS sequence"/>
</dbReference>
<name>A0A653DTZ3_CALMS</name>
<feature type="transmembrane region" description="Helical" evidence="1">
    <location>
        <begin position="12"/>
        <end position="36"/>
    </location>
</feature>
<dbReference type="OrthoDB" id="249099at2759"/>